<dbReference type="OrthoDB" id="111184at2157"/>
<accession>A0A8J7WB00</accession>
<name>A0A8J7WB00_9EURY</name>
<keyword evidence="3" id="KW-1185">Reference proteome</keyword>
<protein>
    <submittedName>
        <fullName evidence="2">Uncharacterized protein</fullName>
    </submittedName>
</protein>
<gene>
    <name evidence="2" type="ORF">RJ53_08960</name>
</gene>
<reference evidence="2" key="1">
    <citation type="submission" date="2014-12" db="EMBL/GenBank/DDBJ databases">
        <authorList>
            <person name="Huang H.-H."/>
            <person name="Chen S.-C."/>
            <person name="Lai M.-C."/>
        </authorList>
    </citation>
    <scope>NUCLEOTIDE SEQUENCE</scope>
    <source>
        <strain evidence="2">K1F9705b</strain>
    </source>
</reference>
<dbReference type="RefSeq" id="WP_211531327.1">
    <property type="nucleotide sequence ID" value="NZ_JWHL01000015.1"/>
</dbReference>
<dbReference type="AlphaFoldDB" id="A0A8J7WB00"/>
<dbReference type="Proteomes" id="UP000730161">
    <property type="component" value="Unassembled WGS sequence"/>
</dbReference>
<evidence type="ECO:0000256" key="1">
    <source>
        <dbReference type="SAM" id="Coils"/>
    </source>
</evidence>
<evidence type="ECO:0000313" key="2">
    <source>
        <dbReference type="EMBL" id="MBR1369605.1"/>
    </source>
</evidence>
<dbReference type="EMBL" id="JWHL01000015">
    <property type="protein sequence ID" value="MBR1369605.1"/>
    <property type="molecule type" value="Genomic_DNA"/>
</dbReference>
<feature type="coiled-coil region" evidence="1">
    <location>
        <begin position="180"/>
        <end position="214"/>
    </location>
</feature>
<organism evidence="2 3">
    <name type="scientific">Methanocalculus chunghsingensis</name>
    <dbReference type="NCBI Taxonomy" id="156457"/>
    <lineage>
        <taxon>Archaea</taxon>
        <taxon>Methanobacteriati</taxon>
        <taxon>Methanobacteriota</taxon>
        <taxon>Stenosarchaea group</taxon>
        <taxon>Methanomicrobia</taxon>
        <taxon>Methanomicrobiales</taxon>
        <taxon>Methanocalculaceae</taxon>
        <taxon>Methanocalculus</taxon>
    </lineage>
</organism>
<sequence length="415" mass="46879">MFSKLRSLLGRKEEKPETLVLGSSDLPGWLDRKEEEYQAELASRLEAPQSEIAIALKKIRELIVAIDHDPESDELHPKVKSVLKTARPQAIRSLTLILEKEPAGPPREYYGTAAEILKGCITVAKGPGKYLAAAYNEEMAEFRRTIKEIGRAVNDMTEAISEDDARQARIRDIRAMHNMALEMIRTHEQALQTIRSAEEEVDHLDRTKTELLAAIEAVDTGDATERIDAAVAEREAAIRHLAQIRSPAGSVLGRAEKLLKRHKAPVGDIQELQRICREDHPRPEALELIPPVISSIRSLIQSGELQLKNREEQQLFSGVHFAESMKKVYEEYRAAEEKLATVRQEVASHPGIQEEIRLNRERTVAIGKQDTLKKDSAKAEEERLRIEEEYPRTCATLIDRLHQIDPTVDPDLPHL</sequence>
<comment type="caution">
    <text evidence="2">The sequence shown here is derived from an EMBL/GenBank/DDBJ whole genome shotgun (WGS) entry which is preliminary data.</text>
</comment>
<evidence type="ECO:0000313" key="3">
    <source>
        <dbReference type="Proteomes" id="UP000730161"/>
    </source>
</evidence>
<proteinExistence type="predicted"/>
<keyword evidence="1" id="KW-0175">Coiled coil</keyword>